<dbReference type="InterPro" id="IPR036397">
    <property type="entry name" value="RNaseH_sf"/>
</dbReference>
<organism evidence="2 3">
    <name type="scientific">Mycena albidolilacea</name>
    <dbReference type="NCBI Taxonomy" id="1033008"/>
    <lineage>
        <taxon>Eukaryota</taxon>
        <taxon>Fungi</taxon>
        <taxon>Dikarya</taxon>
        <taxon>Basidiomycota</taxon>
        <taxon>Agaricomycotina</taxon>
        <taxon>Agaricomycetes</taxon>
        <taxon>Agaricomycetidae</taxon>
        <taxon>Agaricales</taxon>
        <taxon>Marasmiineae</taxon>
        <taxon>Mycenaceae</taxon>
        <taxon>Mycena</taxon>
    </lineage>
</organism>
<proteinExistence type="predicted"/>
<feature type="signal peptide" evidence="1">
    <location>
        <begin position="1"/>
        <end position="17"/>
    </location>
</feature>
<dbReference type="Proteomes" id="UP001218218">
    <property type="component" value="Unassembled WGS sequence"/>
</dbReference>
<dbReference type="InterPro" id="IPR012337">
    <property type="entry name" value="RNaseH-like_sf"/>
</dbReference>
<dbReference type="SUPFAM" id="SSF53098">
    <property type="entry name" value="Ribonuclease H-like"/>
    <property type="match status" value="1"/>
</dbReference>
<accession>A0AAD7ALE3</accession>
<keyword evidence="1" id="KW-0732">Signal</keyword>
<dbReference type="AlphaFoldDB" id="A0AAD7ALE3"/>
<protein>
    <submittedName>
        <fullName evidence="2">Uncharacterized protein</fullName>
    </submittedName>
</protein>
<evidence type="ECO:0000256" key="1">
    <source>
        <dbReference type="SAM" id="SignalP"/>
    </source>
</evidence>
<feature type="chain" id="PRO_5042074289" evidence="1">
    <location>
        <begin position="18"/>
        <end position="242"/>
    </location>
</feature>
<gene>
    <name evidence="2" type="ORF">DFH08DRAFT_952214</name>
</gene>
<reference evidence="2" key="1">
    <citation type="submission" date="2023-03" db="EMBL/GenBank/DDBJ databases">
        <title>Massive genome expansion in bonnet fungi (Mycena s.s.) driven by repeated elements and novel gene families across ecological guilds.</title>
        <authorList>
            <consortium name="Lawrence Berkeley National Laboratory"/>
            <person name="Harder C.B."/>
            <person name="Miyauchi S."/>
            <person name="Viragh M."/>
            <person name="Kuo A."/>
            <person name="Thoen E."/>
            <person name="Andreopoulos B."/>
            <person name="Lu D."/>
            <person name="Skrede I."/>
            <person name="Drula E."/>
            <person name="Henrissat B."/>
            <person name="Morin E."/>
            <person name="Kohler A."/>
            <person name="Barry K."/>
            <person name="LaButti K."/>
            <person name="Morin E."/>
            <person name="Salamov A."/>
            <person name="Lipzen A."/>
            <person name="Mereny Z."/>
            <person name="Hegedus B."/>
            <person name="Baldrian P."/>
            <person name="Stursova M."/>
            <person name="Weitz H."/>
            <person name="Taylor A."/>
            <person name="Grigoriev I.V."/>
            <person name="Nagy L.G."/>
            <person name="Martin F."/>
            <person name="Kauserud H."/>
        </authorList>
    </citation>
    <scope>NUCLEOTIDE SEQUENCE</scope>
    <source>
        <strain evidence="2">CBHHK002</strain>
    </source>
</reference>
<name>A0AAD7ALE3_9AGAR</name>
<comment type="caution">
    <text evidence="2">The sequence shown here is derived from an EMBL/GenBank/DDBJ whole genome shotgun (WGS) entry which is preliminary data.</text>
</comment>
<evidence type="ECO:0000313" key="3">
    <source>
        <dbReference type="Proteomes" id="UP001218218"/>
    </source>
</evidence>
<dbReference type="Gene3D" id="3.30.420.10">
    <property type="entry name" value="Ribonuclease H-like superfamily/Ribonuclease H"/>
    <property type="match status" value="1"/>
</dbReference>
<dbReference type="EMBL" id="JARIHO010000005">
    <property type="protein sequence ID" value="KAJ7361697.1"/>
    <property type="molecule type" value="Genomic_DNA"/>
</dbReference>
<evidence type="ECO:0000313" key="2">
    <source>
        <dbReference type="EMBL" id="KAJ7361697.1"/>
    </source>
</evidence>
<dbReference type="GO" id="GO:0003676">
    <property type="term" value="F:nucleic acid binding"/>
    <property type="evidence" value="ECO:0007669"/>
    <property type="project" value="InterPro"/>
</dbReference>
<sequence length="242" mass="27536">MSLAYLFLEFLCHSLLGLRACSCQTYFIWHNGRNISILHGELVGIILALTLSDPAVPSTLYTDHLNSIHIIDDSKTIIDQAPCLRTLNGHSYYRWILALTTNNSLHITYTPGHSDEVSFPTRLNYEADRYASSAQRQPREILSAPIPTFFMDEYTFYSHDDGWIESNIMTYLHKSRSLSTSRALASGHQLRMALHLYDPRPPPEFPYTHAYSVYSALVQLYARSSQLPTADLLHSRKLLLSA</sequence>
<keyword evidence="3" id="KW-1185">Reference proteome</keyword>